<dbReference type="SUPFAM" id="SSF48334">
    <property type="entry name" value="DNA repair protein MutS, domain III"/>
    <property type="match status" value="1"/>
</dbReference>
<name>A0A327ZXV2_9STAP</name>
<dbReference type="GO" id="GO:0072344">
    <property type="term" value="P:rescue of stalled ribosome"/>
    <property type="evidence" value="ECO:0007669"/>
    <property type="project" value="UniProtKB-UniRule"/>
</dbReference>
<reference evidence="12 13" key="1">
    <citation type="journal article" date="2018" name="Front. Microbiol.">
        <title>Description and Comparative Genomics of Macrococcus caseolyticus subsp. hominis subsp. nov., Macrococcus goetzii sp. nov., Macrococcus epidermidis sp. nov., and Macrococcus bohemicus sp. nov., Novel Macrococci From Human Clinical Material With Virulence Potential and Suspected Uptake of Foreign DNA by Natural Transformation.</title>
        <authorList>
            <person name="Maslanova I."/>
            <person name="Wertheimer Z."/>
            <person name="Sedlacek I."/>
            <person name="Svec P."/>
            <person name="Indrakova A."/>
            <person name="Kovarovic V."/>
            <person name="Schumann P."/>
            <person name="Sproer C."/>
            <person name="Kralova S."/>
            <person name="Sedo O."/>
            <person name="Kristofova L."/>
            <person name="Vrbovska V."/>
            <person name="Fuzik T."/>
            <person name="Petras P."/>
            <person name="Zdrahal Z."/>
            <person name="Ruzickova V."/>
            <person name="Doskar J."/>
            <person name="Pantucek R."/>
        </authorList>
    </citation>
    <scope>NUCLEOTIDE SEQUENCE [LARGE SCALE GENOMIC DNA]</scope>
    <source>
        <strain evidence="12 13">01/688</strain>
    </source>
</reference>
<comment type="function">
    <text evidence="9">Endonuclease that is involved in the suppression of homologous recombination and thus may have a key role in the control of bacterial genetic diversity.</text>
</comment>
<evidence type="ECO:0000313" key="12">
    <source>
        <dbReference type="EMBL" id="RAK47007.1"/>
    </source>
</evidence>
<dbReference type="EMBL" id="PZJH01000001">
    <property type="protein sequence ID" value="RAK47007.1"/>
    <property type="molecule type" value="Genomic_DNA"/>
</dbReference>
<dbReference type="Proteomes" id="UP000249808">
    <property type="component" value="Unassembled WGS sequence"/>
</dbReference>
<dbReference type="InterPro" id="IPR036063">
    <property type="entry name" value="Smr_dom_sf"/>
</dbReference>
<sequence length="787" mass="89173">MGNKREVTFMNKKALNILEYDKIIERVVEFSQNELSSRILQSTHPTSNIDEVREMMTHLEEARVIEMGQSEPGMSMLSDIEGLVRRAVIGSVLSVIELNKIKNNIKVINRYKTYIFNQYEERELEIPLIYNQLKQLPTITELAETIQAKCDETSLYDNASPELAQIRQEMNRINRKIKEKLEQIVRSSNNQKKLSDAIVTVRNGRQVIPVRSEYKQDFPGIVHDTSSSGQTFYIEPNSIVQLSTELNSVTHRENEEVERILYELTNEVAEYDNALTYSTKVLADFDVNLAKAKYGNRNKMVMPNIADERTIDLPQAWHPMLPKETVVKNNIVFYPDIHTVIITGPNTGGKTVTLKTVGLIILMAQSGMMIPAFEGATISIFDEVFCDIGDEQSIEQSLSTFSSHMTNIVSILENMTEQSFVMFDELGAGTDPAEGAALAMSILDRCLNRGVMTMATTHYPELKAYSYNRDHVMNASVEFDVETLSPTYRLLMGIPGKSNAFDIAKKLGLDLSIIKEARQMINMDNKEIDNMIASLEKNAKQIEDDRVLTETLKIEAQNLHKDLNKAFSSYEKQKENLIENAKQQANDIVKKAEKEADELLKQLRNLKSNADIKENELIEQRSKLSGMYHETKIKQNKKSTKDEVIAKGDHVKVLSYGQKGVILDVDGEEAVVQMGIIKMKLPLNELEKEAPPKQEKHRVVPRANRQTIKMELDLRGERYEDALYKVEQYLDQAILSNYEQVTIIHGKGTGALQKGVQQYLKQSKAVKSFRGGMPSEGGFGVTVVELK</sequence>
<keyword evidence="3 9" id="KW-0547">Nucleotide-binding</keyword>
<dbReference type="InterPro" id="IPR046893">
    <property type="entry name" value="MSSS"/>
</dbReference>
<protein>
    <recommendedName>
        <fullName evidence="9">Endonuclease MutS2</fullName>
        <ecNumber evidence="9">3.1.-.-</ecNumber>
    </recommendedName>
    <alternativeName>
        <fullName evidence="9">Ribosome-associated protein quality control-upstream factor</fullName>
        <shortName evidence="9">RQC-upstream factor</shortName>
        <shortName evidence="9">RqcU</shortName>
        <ecNumber evidence="9">3.6.4.-</ecNumber>
    </alternativeName>
</protein>
<comment type="subunit">
    <text evidence="9">Homodimer. Binds to stalled ribosomes, contacting rRNA.</text>
</comment>
<evidence type="ECO:0000256" key="4">
    <source>
        <dbReference type="ARBA" id="ARBA00022759"/>
    </source>
</evidence>
<dbReference type="FunFam" id="3.30.1370.110:FF:000004">
    <property type="entry name" value="Endonuclease MutS2"/>
    <property type="match status" value="1"/>
</dbReference>
<dbReference type="NCBIfam" id="TIGR01069">
    <property type="entry name" value="mutS2"/>
    <property type="match status" value="1"/>
</dbReference>
<dbReference type="PROSITE" id="PS00486">
    <property type="entry name" value="DNA_MISMATCH_REPAIR_2"/>
    <property type="match status" value="1"/>
</dbReference>
<gene>
    <name evidence="9" type="primary">mutS2</name>
    <name evidence="9" type="synonym">rqcU</name>
    <name evidence="12" type="ORF">BHU61_05980</name>
</gene>
<proteinExistence type="inferred from homology"/>
<keyword evidence="13" id="KW-1185">Reference proteome</keyword>
<feature type="coiled-coil region" evidence="10">
    <location>
        <begin position="525"/>
        <end position="623"/>
    </location>
</feature>
<dbReference type="EC" id="3.6.4.-" evidence="9"/>
<keyword evidence="4 9" id="KW-0255">Endonuclease</keyword>
<dbReference type="GO" id="GO:0045910">
    <property type="term" value="P:negative regulation of DNA recombination"/>
    <property type="evidence" value="ECO:0007669"/>
    <property type="project" value="InterPro"/>
</dbReference>
<dbReference type="InterPro" id="IPR045076">
    <property type="entry name" value="MutS"/>
</dbReference>
<dbReference type="Pfam" id="PF00488">
    <property type="entry name" value="MutS_V"/>
    <property type="match status" value="1"/>
</dbReference>
<dbReference type="InterPro" id="IPR002625">
    <property type="entry name" value="Smr_dom"/>
</dbReference>
<dbReference type="GO" id="GO:0005524">
    <property type="term" value="F:ATP binding"/>
    <property type="evidence" value="ECO:0007669"/>
    <property type="project" value="UniProtKB-UniRule"/>
</dbReference>
<dbReference type="Pfam" id="PF01713">
    <property type="entry name" value="Smr"/>
    <property type="match status" value="1"/>
</dbReference>
<keyword evidence="6 9" id="KW-0067">ATP-binding</keyword>
<evidence type="ECO:0000256" key="5">
    <source>
        <dbReference type="ARBA" id="ARBA00022801"/>
    </source>
</evidence>
<evidence type="ECO:0000313" key="13">
    <source>
        <dbReference type="Proteomes" id="UP000249808"/>
    </source>
</evidence>
<dbReference type="SUPFAM" id="SSF52540">
    <property type="entry name" value="P-loop containing nucleoside triphosphate hydrolases"/>
    <property type="match status" value="1"/>
</dbReference>
<dbReference type="Gene3D" id="3.40.50.300">
    <property type="entry name" value="P-loop containing nucleotide triphosphate hydrolases"/>
    <property type="match status" value="1"/>
</dbReference>
<dbReference type="SMART" id="SM00534">
    <property type="entry name" value="MUTSac"/>
    <property type="match status" value="1"/>
</dbReference>
<dbReference type="PANTHER" id="PTHR48466">
    <property type="entry name" value="OS10G0509000 PROTEIN-RELATED"/>
    <property type="match status" value="1"/>
</dbReference>
<dbReference type="SMART" id="SM00463">
    <property type="entry name" value="SMR"/>
    <property type="match status" value="1"/>
</dbReference>
<evidence type="ECO:0000259" key="11">
    <source>
        <dbReference type="PROSITE" id="PS50828"/>
    </source>
</evidence>
<evidence type="ECO:0000256" key="10">
    <source>
        <dbReference type="SAM" id="Coils"/>
    </source>
</evidence>
<dbReference type="InterPro" id="IPR007696">
    <property type="entry name" value="DNA_mismatch_repair_MutS_core"/>
</dbReference>
<dbReference type="Pfam" id="PF20297">
    <property type="entry name" value="MSSS"/>
    <property type="match status" value="1"/>
</dbReference>
<dbReference type="InterPro" id="IPR036187">
    <property type="entry name" value="DNA_mismatch_repair_MutS_sf"/>
</dbReference>
<dbReference type="GO" id="GO:0006298">
    <property type="term" value="P:mismatch repair"/>
    <property type="evidence" value="ECO:0007669"/>
    <property type="project" value="InterPro"/>
</dbReference>
<keyword evidence="2 9" id="KW-0699">rRNA-binding</keyword>
<dbReference type="PIRSF" id="PIRSF005814">
    <property type="entry name" value="MutS_YshD"/>
    <property type="match status" value="1"/>
</dbReference>
<accession>A0A327ZXV2</accession>
<feature type="domain" description="Smr" evidence="11">
    <location>
        <begin position="712"/>
        <end position="787"/>
    </location>
</feature>
<evidence type="ECO:0000256" key="2">
    <source>
        <dbReference type="ARBA" id="ARBA00022730"/>
    </source>
</evidence>
<dbReference type="InterPro" id="IPR005747">
    <property type="entry name" value="MutS2"/>
</dbReference>
<keyword evidence="7 9" id="KW-0694">RNA-binding</keyword>
<keyword evidence="8 9" id="KW-0238">DNA-binding</keyword>
<dbReference type="FunFam" id="3.40.50.300:FF:000830">
    <property type="entry name" value="Endonuclease MutS2"/>
    <property type="match status" value="1"/>
</dbReference>
<dbReference type="Gene3D" id="3.30.1370.110">
    <property type="match status" value="1"/>
</dbReference>
<dbReference type="GO" id="GO:0043023">
    <property type="term" value="F:ribosomal large subunit binding"/>
    <property type="evidence" value="ECO:0007669"/>
    <property type="project" value="UniProtKB-UniRule"/>
</dbReference>
<evidence type="ECO:0000256" key="6">
    <source>
        <dbReference type="ARBA" id="ARBA00022840"/>
    </source>
</evidence>
<comment type="similarity">
    <text evidence="9">Belongs to the DNA mismatch repair MutS family. MutS2 subfamily.</text>
</comment>
<dbReference type="GO" id="GO:0016887">
    <property type="term" value="F:ATP hydrolysis activity"/>
    <property type="evidence" value="ECO:0007669"/>
    <property type="project" value="InterPro"/>
</dbReference>
<dbReference type="GO" id="GO:0004519">
    <property type="term" value="F:endonuclease activity"/>
    <property type="evidence" value="ECO:0007669"/>
    <property type="project" value="UniProtKB-UniRule"/>
</dbReference>
<dbReference type="SMART" id="SM00533">
    <property type="entry name" value="MUTSd"/>
    <property type="match status" value="1"/>
</dbReference>
<dbReference type="HAMAP" id="MF_00092">
    <property type="entry name" value="MutS2"/>
    <property type="match status" value="1"/>
</dbReference>
<keyword evidence="5 9" id="KW-0378">Hydrolase</keyword>
<dbReference type="CDD" id="cd03280">
    <property type="entry name" value="ABC_MutS2"/>
    <property type="match status" value="1"/>
</dbReference>
<dbReference type="InterPro" id="IPR000432">
    <property type="entry name" value="DNA_mismatch_repair_MutS_C"/>
</dbReference>
<evidence type="ECO:0000256" key="7">
    <source>
        <dbReference type="ARBA" id="ARBA00022884"/>
    </source>
</evidence>
<evidence type="ECO:0000256" key="9">
    <source>
        <dbReference type="HAMAP-Rule" id="MF_00092"/>
    </source>
</evidence>
<dbReference type="PANTHER" id="PTHR48466:SF2">
    <property type="entry name" value="OS10G0509000 PROTEIN"/>
    <property type="match status" value="1"/>
</dbReference>
<evidence type="ECO:0000256" key="3">
    <source>
        <dbReference type="ARBA" id="ARBA00022741"/>
    </source>
</evidence>
<dbReference type="SUPFAM" id="SSF160443">
    <property type="entry name" value="SMR domain-like"/>
    <property type="match status" value="1"/>
</dbReference>
<dbReference type="GO" id="GO:0140664">
    <property type="term" value="F:ATP-dependent DNA damage sensor activity"/>
    <property type="evidence" value="ECO:0007669"/>
    <property type="project" value="InterPro"/>
</dbReference>
<dbReference type="AlphaFoldDB" id="A0A327ZXV2"/>
<comment type="caution">
    <text evidence="12">The sequence shown here is derived from an EMBL/GenBank/DDBJ whole genome shotgun (WGS) entry which is preliminary data.</text>
</comment>
<organism evidence="12 13">
    <name type="scientific">Macrococcus epidermidis</name>
    <dbReference type="NCBI Taxonomy" id="1902580"/>
    <lineage>
        <taxon>Bacteria</taxon>
        <taxon>Bacillati</taxon>
        <taxon>Bacillota</taxon>
        <taxon>Bacilli</taxon>
        <taxon>Bacillales</taxon>
        <taxon>Staphylococcaceae</taxon>
        <taxon>Macrococcus</taxon>
    </lineage>
</organism>
<evidence type="ECO:0000256" key="1">
    <source>
        <dbReference type="ARBA" id="ARBA00022722"/>
    </source>
</evidence>
<evidence type="ECO:0000256" key="8">
    <source>
        <dbReference type="ARBA" id="ARBA00023125"/>
    </source>
</evidence>
<dbReference type="InterPro" id="IPR027417">
    <property type="entry name" value="P-loop_NTPase"/>
</dbReference>
<feature type="coiled-coil region" evidence="10">
    <location>
        <begin position="163"/>
        <end position="190"/>
    </location>
</feature>
<keyword evidence="10" id="KW-0175">Coiled coil</keyword>
<dbReference type="GO" id="GO:0019843">
    <property type="term" value="F:rRNA binding"/>
    <property type="evidence" value="ECO:0007669"/>
    <property type="project" value="UniProtKB-UniRule"/>
</dbReference>
<dbReference type="PROSITE" id="PS50828">
    <property type="entry name" value="SMR"/>
    <property type="match status" value="1"/>
</dbReference>
<keyword evidence="1 9" id="KW-0540">Nuclease</keyword>
<feature type="binding site" evidence="9">
    <location>
        <begin position="344"/>
        <end position="351"/>
    </location>
    <ligand>
        <name>ATP</name>
        <dbReference type="ChEBI" id="CHEBI:30616"/>
    </ligand>
</feature>
<dbReference type="EC" id="3.1.-.-" evidence="9"/>
<dbReference type="GO" id="GO:0030983">
    <property type="term" value="F:mismatched DNA binding"/>
    <property type="evidence" value="ECO:0007669"/>
    <property type="project" value="InterPro"/>
</dbReference>
<comment type="function">
    <text evidence="9">Acts as a ribosome collision sensor, splitting the ribosome into its 2 subunits. Detects stalled/collided 70S ribosomes which it binds and splits by an ATP-hydrolysis driven conformational change. Acts upstream of the ribosome quality control system (RQC), a ribosome-associated complex that mediates the extraction of incompletely synthesized nascent chains from stalled ribosomes and their subsequent degradation. Probably generates substrates for RQC.</text>
</comment>